<accession>A0A0C9UI05</accession>
<dbReference type="EMBL" id="KN837128">
    <property type="protein sequence ID" value="KIJ42708.1"/>
    <property type="molecule type" value="Genomic_DNA"/>
</dbReference>
<gene>
    <name evidence="2" type="ORF">M422DRAFT_31253</name>
</gene>
<reference evidence="2 3" key="1">
    <citation type="submission" date="2014-06" db="EMBL/GenBank/DDBJ databases">
        <title>Evolutionary Origins and Diversification of the Mycorrhizal Mutualists.</title>
        <authorList>
            <consortium name="DOE Joint Genome Institute"/>
            <consortium name="Mycorrhizal Genomics Consortium"/>
            <person name="Kohler A."/>
            <person name="Kuo A."/>
            <person name="Nagy L.G."/>
            <person name="Floudas D."/>
            <person name="Copeland A."/>
            <person name="Barry K.W."/>
            <person name="Cichocki N."/>
            <person name="Veneault-Fourrey C."/>
            <person name="LaButti K."/>
            <person name="Lindquist E.A."/>
            <person name="Lipzen A."/>
            <person name="Lundell T."/>
            <person name="Morin E."/>
            <person name="Murat C."/>
            <person name="Riley R."/>
            <person name="Ohm R."/>
            <person name="Sun H."/>
            <person name="Tunlid A."/>
            <person name="Henrissat B."/>
            <person name="Grigoriev I.V."/>
            <person name="Hibbett D.S."/>
            <person name="Martin F."/>
        </authorList>
    </citation>
    <scope>NUCLEOTIDE SEQUENCE [LARGE SCALE GENOMIC DNA]</scope>
    <source>
        <strain evidence="2 3">SS14</strain>
    </source>
</reference>
<dbReference type="Proteomes" id="UP000054279">
    <property type="component" value="Unassembled WGS sequence"/>
</dbReference>
<evidence type="ECO:0000256" key="1">
    <source>
        <dbReference type="SAM" id="MobiDB-lite"/>
    </source>
</evidence>
<feature type="region of interest" description="Disordered" evidence="1">
    <location>
        <begin position="1"/>
        <end position="65"/>
    </location>
</feature>
<name>A0A0C9UI05_SPHS4</name>
<proteinExistence type="predicted"/>
<sequence length="216" mass="24060">MKENLNSTSMRLAAAESNQSNSQLLVPGRALDPKASAMQSQPSASVRTLKYKEPAKTARPKKCSPYAEPMVDKEREKVGRSLRRIFTSIETTRRLVVRAMGQYPIEDRLVYSLMNSSPEPEEENHFPIEQPEVVSLLSSSPPCTQTATALAEALNSNPDMIEIANGPNFNHDGPMEQFELEVAAYETHLVEAERAVYRVAKVFEGEMFDEELVADA</sequence>
<organism evidence="2 3">
    <name type="scientific">Sphaerobolus stellatus (strain SS14)</name>
    <dbReference type="NCBI Taxonomy" id="990650"/>
    <lineage>
        <taxon>Eukaryota</taxon>
        <taxon>Fungi</taxon>
        <taxon>Dikarya</taxon>
        <taxon>Basidiomycota</taxon>
        <taxon>Agaricomycotina</taxon>
        <taxon>Agaricomycetes</taxon>
        <taxon>Phallomycetidae</taxon>
        <taxon>Geastrales</taxon>
        <taxon>Sphaerobolaceae</taxon>
        <taxon>Sphaerobolus</taxon>
    </lineage>
</organism>
<feature type="compositionally biased region" description="Polar residues" evidence="1">
    <location>
        <begin position="1"/>
        <end position="24"/>
    </location>
</feature>
<protein>
    <submittedName>
        <fullName evidence="2">Uncharacterized protein</fullName>
    </submittedName>
</protein>
<dbReference type="AlphaFoldDB" id="A0A0C9UI05"/>
<dbReference type="HOGENOM" id="CLU_1278345_0_0_1"/>
<evidence type="ECO:0000313" key="2">
    <source>
        <dbReference type="EMBL" id="KIJ42708.1"/>
    </source>
</evidence>
<keyword evidence="3" id="KW-1185">Reference proteome</keyword>
<evidence type="ECO:0000313" key="3">
    <source>
        <dbReference type="Proteomes" id="UP000054279"/>
    </source>
</evidence>
<feature type="compositionally biased region" description="Polar residues" evidence="1">
    <location>
        <begin position="37"/>
        <end position="46"/>
    </location>
</feature>